<dbReference type="GO" id="GO:0004842">
    <property type="term" value="F:ubiquitin-protein transferase activity"/>
    <property type="evidence" value="ECO:0007669"/>
    <property type="project" value="TreeGrafter"/>
</dbReference>
<evidence type="ECO:0000256" key="4">
    <source>
        <dbReference type="ARBA" id="ARBA00018980"/>
    </source>
</evidence>
<dbReference type="InterPro" id="IPR013083">
    <property type="entry name" value="Znf_RING/FYVE/PHD"/>
</dbReference>
<evidence type="ECO:0000256" key="1">
    <source>
        <dbReference type="ARBA" id="ARBA00004585"/>
    </source>
</evidence>
<keyword evidence="7" id="KW-0479">Metal-binding</keyword>
<dbReference type="Gene3D" id="3.30.40.10">
    <property type="entry name" value="Zinc/RING finger domain, C3HC4 (zinc finger)"/>
    <property type="match status" value="1"/>
</dbReference>
<evidence type="ECO:0000313" key="17">
    <source>
        <dbReference type="Proteomes" id="UP000515158"/>
    </source>
</evidence>
<comment type="similarity">
    <text evidence="3 15">Belongs to the pex2/pex10/pex12 family.</text>
</comment>
<keyword evidence="8" id="KW-0863">Zinc-finger</keyword>
<organism evidence="18">
    <name type="scientific">Thrips palmi</name>
    <name type="common">Melon thrips</name>
    <dbReference type="NCBI Taxonomy" id="161013"/>
    <lineage>
        <taxon>Eukaryota</taxon>
        <taxon>Metazoa</taxon>
        <taxon>Ecdysozoa</taxon>
        <taxon>Arthropoda</taxon>
        <taxon>Hexapoda</taxon>
        <taxon>Insecta</taxon>
        <taxon>Pterygota</taxon>
        <taxon>Neoptera</taxon>
        <taxon>Paraneoptera</taxon>
        <taxon>Thysanoptera</taxon>
        <taxon>Terebrantia</taxon>
        <taxon>Thripoidea</taxon>
        <taxon>Thripidae</taxon>
        <taxon>Thrips</taxon>
    </lineage>
</organism>
<evidence type="ECO:0000256" key="5">
    <source>
        <dbReference type="ARBA" id="ARBA00022448"/>
    </source>
</evidence>
<sequence>MAERGAHLTATVLNKPSIFEVVAQDTLTATFKPAAKRVVQFFVARNPERYGWLSQWFEEVYLVFNGVLQSHYLSYNGGSFAETFYGLQRVCLKAGILPGKLPRREWLLSLFFLTAFPYIRTKLEELSVRYQLEEADGVAPQNGWPKTGRDTLIKFHQMLHLFWELWTLVEYLRYLSGRSNTHSPALAIARVALSYAPDEENDCSWTQMWQAISSGSFRATIPSMKTVGSVFTRGLELSAFFIQFLQWWHSEQTRTDITALPVPDPPPIGEHAERFGGLCPICMNPWKVETLLSVSGLVFCYRCIRTHLIKTSTCPVTHYPATMEDLVRIYPAQS</sequence>
<dbReference type="GO" id="GO:1990429">
    <property type="term" value="C:peroxisomal importomer complex"/>
    <property type="evidence" value="ECO:0007669"/>
    <property type="project" value="TreeGrafter"/>
</dbReference>
<evidence type="ECO:0000256" key="14">
    <source>
        <dbReference type="ARBA" id="ARBA00029692"/>
    </source>
</evidence>
<dbReference type="FunCoup" id="A0A6P8YI34">
    <property type="interactions" value="1430"/>
</dbReference>
<dbReference type="PANTHER" id="PTHR12888:SF0">
    <property type="entry name" value="PEROXISOME ASSEMBLY PROTEIN 12"/>
    <property type="match status" value="1"/>
</dbReference>
<evidence type="ECO:0000256" key="7">
    <source>
        <dbReference type="ARBA" id="ARBA00022723"/>
    </source>
</evidence>
<protein>
    <recommendedName>
        <fullName evidence="4 15">Peroxisome assembly protein 12</fullName>
    </recommendedName>
    <alternativeName>
        <fullName evidence="14 15">Peroxin-12</fullName>
    </alternativeName>
</protein>
<dbReference type="KEGG" id="tpal:117642516"/>
<dbReference type="CDD" id="cd16451">
    <property type="entry name" value="mRING_PEX12"/>
    <property type="match status" value="1"/>
</dbReference>
<evidence type="ECO:0000256" key="15">
    <source>
        <dbReference type="PIRNR" id="PIRNR038074"/>
    </source>
</evidence>
<evidence type="ECO:0000256" key="12">
    <source>
        <dbReference type="ARBA" id="ARBA00023136"/>
    </source>
</evidence>
<accession>A0A6P8YI34</accession>
<comment type="pathway">
    <text evidence="2">Protein modification; protein ubiquitination.</text>
</comment>
<evidence type="ECO:0000313" key="18">
    <source>
        <dbReference type="RefSeq" id="XP_034236660.1"/>
    </source>
</evidence>
<evidence type="ECO:0000256" key="11">
    <source>
        <dbReference type="ARBA" id="ARBA00022989"/>
    </source>
</evidence>
<evidence type="ECO:0000256" key="10">
    <source>
        <dbReference type="ARBA" id="ARBA00022927"/>
    </source>
</evidence>
<keyword evidence="13 15" id="KW-0576">Peroxisome</keyword>
<comment type="function">
    <text evidence="15">Component of a retrotranslocation channel required for peroxisome organization by mediating export of the PEX5 receptor from peroxisomes to the cytosol, thereby promoting PEX5 recycling.</text>
</comment>
<name>A0A6P8YI34_THRPL</name>
<dbReference type="GO" id="GO:0016558">
    <property type="term" value="P:protein import into peroxisome matrix"/>
    <property type="evidence" value="ECO:0007669"/>
    <property type="project" value="UniProtKB-UniRule"/>
</dbReference>
<dbReference type="OrthoDB" id="107372at2759"/>
<dbReference type="RefSeq" id="XP_034236660.1">
    <property type="nucleotide sequence ID" value="XM_034380769.1"/>
</dbReference>
<evidence type="ECO:0000256" key="8">
    <source>
        <dbReference type="ARBA" id="ARBA00022771"/>
    </source>
</evidence>
<evidence type="ECO:0000256" key="3">
    <source>
        <dbReference type="ARBA" id="ARBA00008704"/>
    </source>
</evidence>
<evidence type="ECO:0000256" key="6">
    <source>
        <dbReference type="ARBA" id="ARBA00022692"/>
    </source>
</evidence>
<reference evidence="18" key="1">
    <citation type="submission" date="2025-08" db="UniProtKB">
        <authorList>
            <consortium name="RefSeq"/>
        </authorList>
    </citation>
    <scope>IDENTIFICATION</scope>
    <source>
        <tissue evidence="18">Total insect</tissue>
    </source>
</reference>
<keyword evidence="11" id="KW-1133">Transmembrane helix</keyword>
<dbReference type="PIRSF" id="PIRSF038074">
    <property type="entry name" value="Peroxisome_assembly_p12"/>
    <property type="match status" value="1"/>
</dbReference>
<keyword evidence="6" id="KW-0812">Transmembrane</keyword>
<dbReference type="CTD" id="5193"/>
<dbReference type="PANTHER" id="PTHR12888">
    <property type="entry name" value="PEROXISOME ASSEMBLY PROTEIN 12 PEROXIN-12"/>
    <property type="match status" value="1"/>
</dbReference>
<evidence type="ECO:0000259" key="16">
    <source>
        <dbReference type="Pfam" id="PF04757"/>
    </source>
</evidence>
<keyword evidence="17" id="KW-1185">Reference proteome</keyword>
<dbReference type="GO" id="GO:0005778">
    <property type="term" value="C:peroxisomal membrane"/>
    <property type="evidence" value="ECO:0007669"/>
    <property type="project" value="UniProtKB-SubCell"/>
</dbReference>
<evidence type="ECO:0000256" key="13">
    <source>
        <dbReference type="ARBA" id="ARBA00023140"/>
    </source>
</evidence>
<keyword evidence="5" id="KW-0813">Transport</keyword>
<dbReference type="GO" id="GO:0006513">
    <property type="term" value="P:protein monoubiquitination"/>
    <property type="evidence" value="ECO:0007669"/>
    <property type="project" value="TreeGrafter"/>
</dbReference>
<evidence type="ECO:0000256" key="2">
    <source>
        <dbReference type="ARBA" id="ARBA00004906"/>
    </source>
</evidence>
<dbReference type="InterPro" id="IPR006845">
    <property type="entry name" value="Pex_N"/>
</dbReference>
<comment type="subcellular location">
    <subcellularLocation>
        <location evidence="1">Peroxisome membrane</location>
        <topology evidence="1">Multi-pass membrane protein</topology>
    </subcellularLocation>
</comment>
<dbReference type="GO" id="GO:0008270">
    <property type="term" value="F:zinc ion binding"/>
    <property type="evidence" value="ECO:0007669"/>
    <property type="project" value="UniProtKB-KW"/>
</dbReference>
<dbReference type="AlphaFoldDB" id="A0A6P8YI34"/>
<dbReference type="InParanoid" id="A0A6P8YI34"/>
<dbReference type="Pfam" id="PF04757">
    <property type="entry name" value="Pex2_Pex12"/>
    <property type="match status" value="1"/>
</dbReference>
<keyword evidence="10" id="KW-0653">Protein transport</keyword>
<feature type="domain" description="Pex N-terminal" evidence="16">
    <location>
        <begin position="25"/>
        <end position="250"/>
    </location>
</feature>
<evidence type="ECO:0000256" key="9">
    <source>
        <dbReference type="ARBA" id="ARBA00022833"/>
    </source>
</evidence>
<dbReference type="Proteomes" id="UP000515158">
    <property type="component" value="Unplaced"/>
</dbReference>
<gene>
    <name evidence="18" type="primary">LOC117642516</name>
</gene>
<dbReference type="SUPFAM" id="SSF57850">
    <property type="entry name" value="RING/U-box"/>
    <property type="match status" value="1"/>
</dbReference>
<keyword evidence="9" id="KW-0862">Zinc</keyword>
<dbReference type="GeneID" id="117642516"/>
<dbReference type="InterPro" id="IPR017375">
    <property type="entry name" value="PEX12"/>
</dbReference>
<keyword evidence="12 15" id="KW-0472">Membrane</keyword>
<proteinExistence type="inferred from homology"/>